<proteinExistence type="predicted"/>
<dbReference type="AlphaFoldDB" id="A0A4Z2HNE7"/>
<evidence type="ECO:0000313" key="3">
    <source>
        <dbReference type="Proteomes" id="UP000314294"/>
    </source>
</evidence>
<evidence type="ECO:0000256" key="1">
    <source>
        <dbReference type="SAM" id="MobiDB-lite"/>
    </source>
</evidence>
<feature type="compositionally biased region" description="Basic and acidic residues" evidence="1">
    <location>
        <begin position="20"/>
        <end position="39"/>
    </location>
</feature>
<accession>A0A4Z2HNE7</accession>
<name>A0A4Z2HNE7_9TELE</name>
<sequence length="100" mass="11195">MNQPPSYVFHSRGDLPPQVEKSHVSKREERESSEKHGERAAQSTNKWTYSAVLSFLDPCSTPRETSGNMGRRAVEVRTAESREEERAEAAAGPSHRAVDK</sequence>
<keyword evidence="3" id="KW-1185">Reference proteome</keyword>
<feature type="region of interest" description="Disordered" evidence="1">
    <location>
        <begin position="60"/>
        <end position="100"/>
    </location>
</feature>
<gene>
    <name evidence="2" type="ORF">EYF80_023267</name>
</gene>
<evidence type="ECO:0000313" key="2">
    <source>
        <dbReference type="EMBL" id="TNN66474.1"/>
    </source>
</evidence>
<comment type="caution">
    <text evidence="2">The sequence shown here is derived from an EMBL/GenBank/DDBJ whole genome shotgun (WGS) entry which is preliminary data.</text>
</comment>
<protein>
    <submittedName>
        <fullName evidence="2">Uncharacterized protein</fullName>
    </submittedName>
</protein>
<dbReference type="EMBL" id="SRLO01000218">
    <property type="protein sequence ID" value="TNN66474.1"/>
    <property type="molecule type" value="Genomic_DNA"/>
</dbReference>
<feature type="region of interest" description="Disordered" evidence="1">
    <location>
        <begin position="1"/>
        <end position="44"/>
    </location>
</feature>
<dbReference type="Proteomes" id="UP000314294">
    <property type="component" value="Unassembled WGS sequence"/>
</dbReference>
<organism evidence="2 3">
    <name type="scientific">Liparis tanakae</name>
    <name type="common">Tanaka's snailfish</name>
    <dbReference type="NCBI Taxonomy" id="230148"/>
    <lineage>
        <taxon>Eukaryota</taxon>
        <taxon>Metazoa</taxon>
        <taxon>Chordata</taxon>
        <taxon>Craniata</taxon>
        <taxon>Vertebrata</taxon>
        <taxon>Euteleostomi</taxon>
        <taxon>Actinopterygii</taxon>
        <taxon>Neopterygii</taxon>
        <taxon>Teleostei</taxon>
        <taxon>Neoteleostei</taxon>
        <taxon>Acanthomorphata</taxon>
        <taxon>Eupercaria</taxon>
        <taxon>Perciformes</taxon>
        <taxon>Cottioidei</taxon>
        <taxon>Cottales</taxon>
        <taxon>Liparidae</taxon>
        <taxon>Liparis</taxon>
    </lineage>
</organism>
<reference evidence="2 3" key="1">
    <citation type="submission" date="2019-03" db="EMBL/GenBank/DDBJ databases">
        <title>First draft genome of Liparis tanakae, snailfish: a comprehensive survey of snailfish specific genes.</title>
        <authorList>
            <person name="Kim W."/>
            <person name="Song I."/>
            <person name="Jeong J.-H."/>
            <person name="Kim D."/>
            <person name="Kim S."/>
            <person name="Ryu S."/>
            <person name="Song J.Y."/>
            <person name="Lee S.K."/>
        </authorList>
    </citation>
    <scope>NUCLEOTIDE SEQUENCE [LARGE SCALE GENOMIC DNA]</scope>
    <source>
        <tissue evidence="2">Muscle</tissue>
    </source>
</reference>
<feature type="compositionally biased region" description="Basic and acidic residues" evidence="1">
    <location>
        <begin position="72"/>
        <end position="88"/>
    </location>
</feature>